<keyword evidence="3" id="KW-1185">Reference proteome</keyword>
<gene>
    <name evidence="2" type="ORF">STAS_35194</name>
</gene>
<reference evidence="3" key="1">
    <citation type="journal article" date="2019" name="Curr. Biol.">
        <title>Genome Sequence of Striga asiatica Provides Insight into the Evolution of Plant Parasitism.</title>
        <authorList>
            <person name="Yoshida S."/>
            <person name="Kim S."/>
            <person name="Wafula E.K."/>
            <person name="Tanskanen J."/>
            <person name="Kim Y.M."/>
            <person name="Honaas L."/>
            <person name="Yang Z."/>
            <person name="Spallek T."/>
            <person name="Conn C.E."/>
            <person name="Ichihashi Y."/>
            <person name="Cheong K."/>
            <person name="Cui S."/>
            <person name="Der J.P."/>
            <person name="Gundlach H."/>
            <person name="Jiao Y."/>
            <person name="Hori C."/>
            <person name="Ishida J.K."/>
            <person name="Kasahara H."/>
            <person name="Kiba T."/>
            <person name="Kim M.S."/>
            <person name="Koo N."/>
            <person name="Laohavisit A."/>
            <person name="Lee Y.H."/>
            <person name="Lumba S."/>
            <person name="McCourt P."/>
            <person name="Mortimer J.C."/>
            <person name="Mutuku J.M."/>
            <person name="Nomura T."/>
            <person name="Sasaki-Sekimoto Y."/>
            <person name="Seto Y."/>
            <person name="Wang Y."/>
            <person name="Wakatake T."/>
            <person name="Sakakibara H."/>
            <person name="Demura T."/>
            <person name="Yamaguchi S."/>
            <person name="Yoneyama K."/>
            <person name="Manabe R.I."/>
            <person name="Nelson D.C."/>
            <person name="Schulman A.H."/>
            <person name="Timko M.P."/>
            <person name="dePamphilis C.W."/>
            <person name="Choi D."/>
            <person name="Shirasu K."/>
        </authorList>
    </citation>
    <scope>NUCLEOTIDE SEQUENCE [LARGE SCALE GENOMIC DNA]</scope>
    <source>
        <strain evidence="3">cv. UVA1</strain>
    </source>
</reference>
<accession>A0A5A7RJN8</accession>
<organism evidence="2 3">
    <name type="scientific">Striga asiatica</name>
    <name type="common">Asiatic witchweed</name>
    <name type="synonym">Buchnera asiatica</name>
    <dbReference type="NCBI Taxonomy" id="4170"/>
    <lineage>
        <taxon>Eukaryota</taxon>
        <taxon>Viridiplantae</taxon>
        <taxon>Streptophyta</taxon>
        <taxon>Embryophyta</taxon>
        <taxon>Tracheophyta</taxon>
        <taxon>Spermatophyta</taxon>
        <taxon>Magnoliopsida</taxon>
        <taxon>eudicotyledons</taxon>
        <taxon>Gunneridae</taxon>
        <taxon>Pentapetalae</taxon>
        <taxon>asterids</taxon>
        <taxon>lamiids</taxon>
        <taxon>Lamiales</taxon>
        <taxon>Orobanchaceae</taxon>
        <taxon>Buchnereae</taxon>
        <taxon>Striga</taxon>
    </lineage>
</organism>
<proteinExistence type="predicted"/>
<sequence>MSLKLNKKFKEAQANTLFGSTRTVCSRFLVFPLFSFVKNKVHPVIHHLPHVILRVHHLLPVRPLRRQPRLRRQHQRERLRVGYVPVEDVHLVHTQRPDQPQKILHGVVVPRRVEQHAAVAEHWRVGDPQAAGRHPRRRRVHQLGEGLEPAHRAPWGGRGQERWSPRAGDGEGVRLIDAVGKGGGERRRRGEVEGRGNQGAVGLIRDQIEVAEDGGGEVAVAGGAGDVEVVGEPDGLWIGPVGPCGLGPDVDRGFSTVKADFFNQLNQNSPEDEFKYGLFQETIKIVKIRKEILHYFIS</sequence>
<name>A0A5A7RJN8_STRAF</name>
<feature type="region of interest" description="Disordered" evidence="1">
    <location>
        <begin position="148"/>
        <end position="170"/>
    </location>
</feature>
<evidence type="ECO:0000313" key="2">
    <source>
        <dbReference type="EMBL" id="GER57384.1"/>
    </source>
</evidence>
<keyword evidence="2" id="KW-0648">Protein biosynthesis</keyword>
<dbReference type="Proteomes" id="UP000325081">
    <property type="component" value="Unassembled WGS sequence"/>
</dbReference>
<dbReference type="GO" id="GO:0003746">
    <property type="term" value="F:translation elongation factor activity"/>
    <property type="evidence" value="ECO:0007669"/>
    <property type="project" value="UniProtKB-KW"/>
</dbReference>
<evidence type="ECO:0000313" key="3">
    <source>
        <dbReference type="Proteomes" id="UP000325081"/>
    </source>
</evidence>
<keyword evidence="2" id="KW-0251">Elongation factor</keyword>
<evidence type="ECO:0000256" key="1">
    <source>
        <dbReference type="SAM" id="MobiDB-lite"/>
    </source>
</evidence>
<dbReference type="AlphaFoldDB" id="A0A5A7RJN8"/>
<feature type="compositionally biased region" description="Basic and acidic residues" evidence="1">
    <location>
        <begin position="159"/>
        <end position="170"/>
    </location>
</feature>
<dbReference type="EMBL" id="BKCP01013292">
    <property type="protein sequence ID" value="GER57384.1"/>
    <property type="molecule type" value="Genomic_DNA"/>
</dbReference>
<protein>
    <submittedName>
        <fullName evidence="2">Elongation factor G</fullName>
    </submittedName>
</protein>
<comment type="caution">
    <text evidence="2">The sequence shown here is derived from an EMBL/GenBank/DDBJ whole genome shotgun (WGS) entry which is preliminary data.</text>
</comment>